<dbReference type="Pfam" id="PF02687">
    <property type="entry name" value="FtsX"/>
    <property type="match status" value="2"/>
</dbReference>
<evidence type="ECO:0000256" key="4">
    <source>
        <dbReference type="ARBA" id="ARBA00022989"/>
    </source>
</evidence>
<dbReference type="GO" id="GO:0005886">
    <property type="term" value="C:plasma membrane"/>
    <property type="evidence" value="ECO:0007669"/>
    <property type="project" value="UniProtKB-SubCell"/>
</dbReference>
<evidence type="ECO:0000256" key="5">
    <source>
        <dbReference type="ARBA" id="ARBA00023136"/>
    </source>
</evidence>
<dbReference type="Proteomes" id="UP001319200">
    <property type="component" value="Unassembled WGS sequence"/>
</dbReference>
<evidence type="ECO:0000256" key="3">
    <source>
        <dbReference type="ARBA" id="ARBA00022692"/>
    </source>
</evidence>
<organism evidence="9 10">
    <name type="scientific">Chryseosolibacter histidini</name>
    <dbReference type="NCBI Taxonomy" id="2782349"/>
    <lineage>
        <taxon>Bacteria</taxon>
        <taxon>Pseudomonadati</taxon>
        <taxon>Bacteroidota</taxon>
        <taxon>Cytophagia</taxon>
        <taxon>Cytophagales</taxon>
        <taxon>Chryseotaleaceae</taxon>
        <taxon>Chryseosolibacter</taxon>
    </lineage>
</organism>
<keyword evidence="2" id="KW-1003">Cell membrane</keyword>
<feature type="domain" description="MacB-like periplasmic core" evidence="8">
    <location>
        <begin position="493"/>
        <end position="606"/>
    </location>
</feature>
<feature type="transmembrane region" description="Helical" evidence="6">
    <location>
        <begin position="435"/>
        <end position="455"/>
    </location>
</feature>
<keyword evidence="5 6" id="KW-0472">Membrane</keyword>
<feature type="transmembrane region" description="Helical" evidence="6">
    <location>
        <begin position="288"/>
        <end position="311"/>
    </location>
</feature>
<keyword evidence="10" id="KW-1185">Reference proteome</keyword>
<feature type="transmembrane region" description="Helical" evidence="6">
    <location>
        <begin position="761"/>
        <end position="785"/>
    </location>
</feature>
<evidence type="ECO:0000256" key="2">
    <source>
        <dbReference type="ARBA" id="ARBA00022475"/>
    </source>
</evidence>
<evidence type="ECO:0000259" key="7">
    <source>
        <dbReference type="Pfam" id="PF02687"/>
    </source>
</evidence>
<feature type="transmembrane region" description="Helical" evidence="6">
    <location>
        <begin position="678"/>
        <end position="699"/>
    </location>
</feature>
<dbReference type="Pfam" id="PF12704">
    <property type="entry name" value="MacB_PCD"/>
    <property type="match status" value="2"/>
</dbReference>
<gene>
    <name evidence="9" type="ORF">KK083_22900</name>
</gene>
<dbReference type="InterPro" id="IPR050250">
    <property type="entry name" value="Macrolide_Exporter_MacB"/>
</dbReference>
<evidence type="ECO:0000259" key="8">
    <source>
        <dbReference type="Pfam" id="PF12704"/>
    </source>
</evidence>
<evidence type="ECO:0000256" key="1">
    <source>
        <dbReference type="ARBA" id="ARBA00004651"/>
    </source>
</evidence>
<keyword evidence="3 6" id="KW-0812">Transmembrane</keyword>
<dbReference type="RefSeq" id="WP_254167913.1">
    <property type="nucleotide sequence ID" value="NZ_JAHESF010000029.1"/>
</dbReference>
<dbReference type="PANTHER" id="PTHR30572:SF18">
    <property type="entry name" value="ABC-TYPE MACROLIDE FAMILY EXPORT SYSTEM PERMEASE COMPONENT 2"/>
    <property type="match status" value="1"/>
</dbReference>
<feature type="transmembrane region" description="Helical" evidence="6">
    <location>
        <begin position="20"/>
        <end position="41"/>
    </location>
</feature>
<feature type="domain" description="ABC3 transporter permease C-terminal" evidence="7">
    <location>
        <begin position="299"/>
        <end position="408"/>
    </location>
</feature>
<dbReference type="EMBL" id="JAHESF010000029">
    <property type="protein sequence ID" value="MBT1699754.1"/>
    <property type="molecule type" value="Genomic_DNA"/>
</dbReference>
<dbReference type="PANTHER" id="PTHR30572">
    <property type="entry name" value="MEMBRANE COMPONENT OF TRANSPORTER-RELATED"/>
    <property type="match status" value="1"/>
</dbReference>
<comment type="subcellular location">
    <subcellularLocation>
        <location evidence="1">Cell membrane</location>
        <topology evidence="1">Multi-pass membrane protein</topology>
    </subcellularLocation>
</comment>
<reference evidence="9 10" key="1">
    <citation type="submission" date="2021-05" db="EMBL/GenBank/DDBJ databases">
        <title>A Polyphasic approach of four new species of the genus Ohtaekwangia: Ohtaekwangia histidinii sp. nov., Ohtaekwangia cretensis sp. nov., Ohtaekwangia indiensis sp. nov., Ohtaekwangia reichenbachii sp. nov. from diverse environment.</title>
        <authorList>
            <person name="Octaviana S."/>
        </authorList>
    </citation>
    <scope>NUCLEOTIDE SEQUENCE [LARGE SCALE GENOMIC DNA]</scope>
    <source>
        <strain evidence="9 10">PWU4</strain>
    </source>
</reference>
<evidence type="ECO:0000256" key="6">
    <source>
        <dbReference type="SAM" id="Phobius"/>
    </source>
</evidence>
<name>A0AAP2DQL4_9BACT</name>
<dbReference type="InterPro" id="IPR003838">
    <property type="entry name" value="ABC3_permease_C"/>
</dbReference>
<comment type="caution">
    <text evidence="9">The sequence shown here is derived from an EMBL/GenBank/DDBJ whole genome shotgun (WGS) entry which is preliminary data.</text>
</comment>
<accession>A0AAP2DQL4</accession>
<feature type="transmembrane region" description="Helical" evidence="6">
    <location>
        <begin position="347"/>
        <end position="368"/>
    </location>
</feature>
<feature type="domain" description="MacB-like periplasmic core" evidence="8">
    <location>
        <begin position="21"/>
        <end position="244"/>
    </location>
</feature>
<dbReference type="AlphaFoldDB" id="A0AAP2DQL4"/>
<dbReference type="PROSITE" id="PS51257">
    <property type="entry name" value="PROKAR_LIPOPROTEIN"/>
    <property type="match status" value="1"/>
</dbReference>
<evidence type="ECO:0000313" key="10">
    <source>
        <dbReference type="Proteomes" id="UP001319200"/>
    </source>
</evidence>
<dbReference type="InterPro" id="IPR025857">
    <property type="entry name" value="MacB_PCD"/>
</dbReference>
<keyword evidence="4 6" id="KW-1133">Transmembrane helix</keyword>
<sequence>MLRSFFISAVRHLIKNRSYAILNILGLSIGLACFTLIALWVKDELGYDRFHKNAGRIFRVGATFTDESGQFDQAVTCVPLAPAMKNDLPEVEDVLRIDINDAIVRVGDKQFVEDDILGVDPSFFNIFSFKLLRGDAATALREPYSVILTESMATKYFGQKDPLGESLLIYLFDPNGSGAPYKVTGIVEDAPRNAHFSYNFLFSFSTLSAVRPQLFTNEGWFDNSYYTYVLTRPGADARQLEAKFPAFLEKYMGLRTKQYKFHYAYFLQALTDIHLRSRLRYELSPTGSMSYVLIFGTTGLIVLLLACINYINLSTAYAADRFKEVGVRKVMGAFRAQLIAQHLIESWLLAVASLLVAIAWMELARPLFEDLTGKVITTLYTASTMGALLAIASGVGLLSGLYPSLALSSFRTVNILKGQFRTGTTGVWLRKSLVVVQYAITIVLITGILVVQLQLHFMHEKDLGFDKDNLLVLKTNGDIQVVSGFEAFAAGLQASPLVTGMARSNSMIAGGLGNAVAVSEDAAGKKVNATVYSVRVDHHYLDVYGMKLVAGRNFIEGNAADSAMGFIVNEATTRTYGYDDPNQAIGKYFSYRGREGRIIGVVRDFHYSSLQQKIEPTCLYLLNGSFSRIAVRLNGSMDTNLALVMRAWKKYFPNSVPDYEFAEDSLEDQYRAEQRFSAIFLVFSAVSLSIACLGLFALVSYSVESRTKEIGIRKVLGASVPSIVNMLSKEFLTLIIVACFIAVPVAYYFMQQWLQDFAYRIDLGAEVFMTAGIVALLVAMATVSIRSITSAMANPVDALRNE</sequence>
<dbReference type="GO" id="GO:0022857">
    <property type="term" value="F:transmembrane transporter activity"/>
    <property type="evidence" value="ECO:0007669"/>
    <property type="project" value="TreeGrafter"/>
</dbReference>
<evidence type="ECO:0000313" key="9">
    <source>
        <dbReference type="EMBL" id="MBT1699754.1"/>
    </source>
</evidence>
<feature type="domain" description="ABC3 transporter permease C-terminal" evidence="7">
    <location>
        <begin position="682"/>
        <end position="784"/>
    </location>
</feature>
<protein>
    <submittedName>
        <fullName evidence="9">ABC transporter permease</fullName>
    </submittedName>
</protein>
<proteinExistence type="predicted"/>
<feature type="transmembrane region" description="Helical" evidence="6">
    <location>
        <begin position="380"/>
        <end position="402"/>
    </location>
</feature>
<feature type="transmembrane region" description="Helical" evidence="6">
    <location>
        <begin position="731"/>
        <end position="749"/>
    </location>
</feature>